<name>A0A0D0QFH4_9RHOB</name>
<keyword evidence="8" id="KW-1185">Reference proteome</keyword>
<dbReference type="PATRIC" id="fig|1123501.6.peg.494"/>
<comment type="function">
    <text evidence="6">Specifically methylates the N7 position of guanine in position 527 of 16S rRNA.</text>
</comment>
<evidence type="ECO:0000256" key="3">
    <source>
        <dbReference type="ARBA" id="ARBA00022603"/>
    </source>
</evidence>
<evidence type="ECO:0000313" key="7">
    <source>
        <dbReference type="EMBL" id="KIQ71057.1"/>
    </source>
</evidence>
<evidence type="ECO:0000313" key="8">
    <source>
        <dbReference type="Proteomes" id="UP000035100"/>
    </source>
</evidence>
<keyword evidence="5 6" id="KW-0949">S-adenosyl-L-methionine</keyword>
<dbReference type="Proteomes" id="UP000035100">
    <property type="component" value="Unassembled WGS sequence"/>
</dbReference>
<dbReference type="PANTHER" id="PTHR31760:SF0">
    <property type="entry name" value="S-ADENOSYL-L-METHIONINE-DEPENDENT METHYLTRANSFERASES SUPERFAMILY PROTEIN"/>
    <property type="match status" value="1"/>
</dbReference>
<dbReference type="GO" id="GO:0005829">
    <property type="term" value="C:cytosol"/>
    <property type="evidence" value="ECO:0007669"/>
    <property type="project" value="TreeGrafter"/>
</dbReference>
<evidence type="ECO:0000256" key="2">
    <source>
        <dbReference type="ARBA" id="ARBA00022552"/>
    </source>
</evidence>
<keyword evidence="2 6" id="KW-0698">rRNA processing</keyword>
<dbReference type="PIRSF" id="PIRSF003078">
    <property type="entry name" value="GidB"/>
    <property type="match status" value="1"/>
</dbReference>
<dbReference type="STRING" id="1123501.Wenmar_00435"/>
<dbReference type="OrthoDB" id="9808773at2"/>
<dbReference type="NCBIfam" id="TIGR00138">
    <property type="entry name" value="rsmG_gidB"/>
    <property type="match status" value="1"/>
</dbReference>
<comment type="catalytic activity">
    <reaction evidence="6">
        <text>guanosine(527) in 16S rRNA + S-adenosyl-L-methionine = N(7)-methylguanosine(527) in 16S rRNA + S-adenosyl-L-homocysteine</text>
        <dbReference type="Rhea" id="RHEA:42732"/>
        <dbReference type="Rhea" id="RHEA-COMP:10209"/>
        <dbReference type="Rhea" id="RHEA-COMP:10210"/>
        <dbReference type="ChEBI" id="CHEBI:57856"/>
        <dbReference type="ChEBI" id="CHEBI:59789"/>
        <dbReference type="ChEBI" id="CHEBI:74269"/>
        <dbReference type="ChEBI" id="CHEBI:74480"/>
        <dbReference type="EC" id="2.1.1.170"/>
    </reaction>
</comment>
<dbReference type="Pfam" id="PF02527">
    <property type="entry name" value="GidB"/>
    <property type="match status" value="1"/>
</dbReference>
<reference evidence="7 8" key="1">
    <citation type="submission" date="2013-01" db="EMBL/GenBank/DDBJ databases">
        <authorList>
            <person name="Fiebig A."/>
            <person name="Goeker M."/>
            <person name="Klenk H.-P.P."/>
        </authorList>
    </citation>
    <scope>NUCLEOTIDE SEQUENCE [LARGE SCALE GENOMIC DNA]</scope>
    <source>
        <strain evidence="7 8">DSM 24838</strain>
    </source>
</reference>
<comment type="similarity">
    <text evidence="6">Belongs to the methyltransferase superfamily. RNA methyltransferase RsmG family.</text>
</comment>
<dbReference type="InterPro" id="IPR003682">
    <property type="entry name" value="rRNA_ssu_MeTfrase_G"/>
</dbReference>
<dbReference type="PANTHER" id="PTHR31760">
    <property type="entry name" value="S-ADENOSYL-L-METHIONINE-DEPENDENT METHYLTRANSFERASES SUPERFAMILY PROTEIN"/>
    <property type="match status" value="1"/>
</dbReference>
<dbReference type="Gene3D" id="3.40.50.150">
    <property type="entry name" value="Vaccinia Virus protein VP39"/>
    <property type="match status" value="1"/>
</dbReference>
<feature type="binding site" evidence="6">
    <location>
        <position position="74"/>
    </location>
    <ligand>
        <name>S-adenosyl-L-methionine</name>
        <dbReference type="ChEBI" id="CHEBI:59789"/>
    </ligand>
</feature>
<evidence type="ECO:0000256" key="4">
    <source>
        <dbReference type="ARBA" id="ARBA00022679"/>
    </source>
</evidence>
<dbReference type="GO" id="GO:0070043">
    <property type="term" value="F:rRNA (guanine-N7-)-methyltransferase activity"/>
    <property type="evidence" value="ECO:0007669"/>
    <property type="project" value="UniProtKB-UniRule"/>
</dbReference>
<dbReference type="EC" id="2.1.1.170" evidence="6"/>
<feature type="binding site" evidence="6">
    <location>
        <position position="133"/>
    </location>
    <ligand>
        <name>S-adenosyl-L-methionine</name>
        <dbReference type="ChEBI" id="CHEBI:59789"/>
    </ligand>
</feature>
<evidence type="ECO:0000256" key="6">
    <source>
        <dbReference type="HAMAP-Rule" id="MF_00074"/>
    </source>
</evidence>
<comment type="caution">
    <text evidence="7">The sequence shown here is derived from an EMBL/GenBank/DDBJ whole genome shotgun (WGS) entry which is preliminary data.</text>
</comment>
<protein>
    <recommendedName>
        <fullName evidence="6">Ribosomal RNA small subunit methyltransferase G</fullName>
        <ecNumber evidence="6">2.1.1.170</ecNumber>
    </recommendedName>
    <alternativeName>
        <fullName evidence="6">16S rRNA 7-methylguanosine methyltransferase</fullName>
        <shortName evidence="6">16S rRNA m7G methyltransferase</shortName>
    </alternativeName>
</protein>
<organism evidence="7 8">
    <name type="scientific">Wenxinia marina DSM 24838</name>
    <dbReference type="NCBI Taxonomy" id="1123501"/>
    <lineage>
        <taxon>Bacteria</taxon>
        <taxon>Pseudomonadati</taxon>
        <taxon>Pseudomonadota</taxon>
        <taxon>Alphaproteobacteria</taxon>
        <taxon>Rhodobacterales</taxon>
        <taxon>Roseobacteraceae</taxon>
        <taxon>Wenxinia</taxon>
    </lineage>
</organism>
<feature type="binding site" evidence="6">
    <location>
        <position position="69"/>
    </location>
    <ligand>
        <name>S-adenosyl-L-methionine</name>
        <dbReference type="ChEBI" id="CHEBI:59789"/>
    </ligand>
</feature>
<evidence type="ECO:0000256" key="1">
    <source>
        <dbReference type="ARBA" id="ARBA00022490"/>
    </source>
</evidence>
<proteinExistence type="inferred from homology"/>
<accession>A0A0D0QFH4</accession>
<dbReference type="RefSeq" id="WP_018304553.1">
    <property type="nucleotide sequence ID" value="NZ_KB902314.1"/>
</dbReference>
<sequence length="200" mass="21714">MMDLDLPGMDVSRETRERLLAYVELLRKWTKRINLIAPSTAGDVWQRHILDSAQLATLHQGGRTWGDLGSGGGLPGLVVAILQPGCRVTLVESDARKCAFLQTARRELGLSVEILSCRIEDLAPLGADVVSARALAPLTDLIGFAALHLAPDGIALFPKGRQAAAEIAAARASWDFALTEFPSMTDPEARILKIERPRRV</sequence>
<keyword evidence="3 6" id="KW-0489">Methyltransferase</keyword>
<dbReference type="eggNOG" id="COG0357">
    <property type="taxonomic scope" value="Bacteria"/>
</dbReference>
<dbReference type="InterPro" id="IPR029063">
    <property type="entry name" value="SAM-dependent_MTases_sf"/>
</dbReference>
<keyword evidence="1 6" id="KW-0963">Cytoplasm</keyword>
<evidence type="ECO:0000256" key="5">
    <source>
        <dbReference type="ARBA" id="ARBA00022691"/>
    </source>
</evidence>
<dbReference type="EMBL" id="AONG01000003">
    <property type="protein sequence ID" value="KIQ71057.1"/>
    <property type="molecule type" value="Genomic_DNA"/>
</dbReference>
<comment type="caution">
    <text evidence="6">Lacks conserved residue(s) required for the propagation of feature annotation.</text>
</comment>
<dbReference type="HAMAP" id="MF_00074">
    <property type="entry name" value="16SrRNA_methyltr_G"/>
    <property type="match status" value="1"/>
</dbReference>
<dbReference type="AlphaFoldDB" id="A0A0D0QFH4"/>
<comment type="subcellular location">
    <subcellularLocation>
        <location evidence="6">Cytoplasm</location>
    </subcellularLocation>
</comment>
<gene>
    <name evidence="6" type="primary">rsmG</name>
    <name evidence="7" type="ORF">Wenmar_00435</name>
</gene>
<dbReference type="SUPFAM" id="SSF53335">
    <property type="entry name" value="S-adenosyl-L-methionine-dependent methyltransferases"/>
    <property type="match status" value="1"/>
</dbReference>
<feature type="binding site" evidence="6">
    <location>
        <begin position="119"/>
        <end position="120"/>
    </location>
    <ligand>
        <name>S-adenosyl-L-methionine</name>
        <dbReference type="ChEBI" id="CHEBI:59789"/>
    </ligand>
</feature>
<keyword evidence="4 6" id="KW-0808">Transferase</keyword>